<gene>
    <name evidence="1" type="ORF">GWP43_12125</name>
</gene>
<accession>A0A6P1Y2H0</accession>
<organism evidence="1 2">
    <name type="scientific">Treponema vincentii</name>
    <dbReference type="NCBI Taxonomy" id="69710"/>
    <lineage>
        <taxon>Bacteria</taxon>
        <taxon>Pseudomonadati</taxon>
        <taxon>Spirochaetota</taxon>
        <taxon>Spirochaetia</taxon>
        <taxon>Spirochaetales</taxon>
        <taxon>Treponemataceae</taxon>
        <taxon>Treponema</taxon>
    </lineage>
</organism>
<reference evidence="1 2" key="1">
    <citation type="submission" date="2020-01" db="EMBL/GenBank/DDBJ databases">
        <title>Complete genome sequence of a human oral phylogroup 1 Treponema sp. strain ATCC 700766, originally isolated from periodontitis dental plaque.</title>
        <authorList>
            <person name="Chan Y."/>
            <person name="Huo Y.-B."/>
            <person name="Yu X.-L."/>
            <person name="Zeng H."/>
            <person name="Leung W.-K."/>
            <person name="Watt R.M."/>
        </authorList>
    </citation>
    <scope>NUCLEOTIDE SEQUENCE [LARGE SCALE GENOMIC DNA]</scope>
    <source>
        <strain evidence="1 2">OMZ 804</strain>
    </source>
</reference>
<protein>
    <submittedName>
        <fullName evidence="1">Uncharacterized protein</fullName>
    </submittedName>
</protein>
<name>A0A6P1Y2H0_9SPIR</name>
<evidence type="ECO:0000313" key="2">
    <source>
        <dbReference type="Proteomes" id="UP000464374"/>
    </source>
</evidence>
<proteinExistence type="predicted"/>
<dbReference type="KEGG" id="trz:GWP43_12125"/>
<evidence type="ECO:0000313" key="1">
    <source>
        <dbReference type="EMBL" id="QHX44066.1"/>
    </source>
</evidence>
<dbReference type="EMBL" id="CP048020">
    <property type="protein sequence ID" value="QHX44066.1"/>
    <property type="molecule type" value="Genomic_DNA"/>
</dbReference>
<dbReference type="AlphaFoldDB" id="A0A6P1Y2H0"/>
<sequence length="191" mass="22159">MKKLLSTIIFVIFSIPVFPLYIFEEFYSLVSQADLIIVGEIISSKIIGNKTQYTINIKETIKGYAAENSIVTYQKNGIKTGCEYIFLLKKQEDIYVDYFEGMTKFEIEYIEYKDGFNYCISLPKDIIGVNDFTIQGKQDLSDSGKRWNAFYYPVEYVIKYIRGENTSCSSTTVIDTNYICHHHRHLFARGC</sequence>
<dbReference type="Proteomes" id="UP000464374">
    <property type="component" value="Chromosome"/>
</dbReference>
<dbReference type="RefSeq" id="WP_162664363.1">
    <property type="nucleotide sequence ID" value="NZ_CP048020.1"/>
</dbReference>